<reference evidence="2 3" key="1">
    <citation type="submission" date="2020-08" db="EMBL/GenBank/DDBJ databases">
        <title>Genomic Encyclopedia of Type Strains, Phase IV (KMG-IV): sequencing the most valuable type-strain genomes for metagenomic binning, comparative biology and taxonomic classification.</title>
        <authorList>
            <person name="Goeker M."/>
        </authorList>
    </citation>
    <scope>NUCLEOTIDE SEQUENCE [LARGE SCALE GENOMIC DNA]</scope>
    <source>
        <strain evidence="2 3">DSM 29568</strain>
    </source>
</reference>
<keyword evidence="1" id="KW-0812">Transmembrane</keyword>
<proteinExistence type="predicted"/>
<sequence>MKDIHSYWAFLVIFTVALGAVNAIAGVLTKKDFGNKDFKVNLFGLIATHTQFMFGAILFFMSDKVLWFRDNVDVGLIMKTSSLRLYNVEHPFLMIVAAILVTIGYSKHKKKLISAPKFKTIAIFYSLALIAMLLMIPWKAWLF</sequence>
<keyword evidence="1" id="KW-0472">Membrane</keyword>
<feature type="transmembrane region" description="Helical" evidence="1">
    <location>
        <begin position="6"/>
        <end position="28"/>
    </location>
</feature>
<evidence type="ECO:0000313" key="2">
    <source>
        <dbReference type="EMBL" id="MBB4118262.1"/>
    </source>
</evidence>
<evidence type="ECO:0000256" key="1">
    <source>
        <dbReference type="SAM" id="Phobius"/>
    </source>
</evidence>
<dbReference type="EMBL" id="JACIFO010000002">
    <property type="protein sequence ID" value="MBB4118262.1"/>
    <property type="molecule type" value="Genomic_DNA"/>
</dbReference>
<feature type="transmembrane region" description="Helical" evidence="1">
    <location>
        <begin position="40"/>
        <end position="61"/>
    </location>
</feature>
<evidence type="ECO:0000313" key="3">
    <source>
        <dbReference type="Proteomes" id="UP000553034"/>
    </source>
</evidence>
<comment type="caution">
    <text evidence="2">The sequence shown here is derived from an EMBL/GenBank/DDBJ whole genome shotgun (WGS) entry which is preliminary data.</text>
</comment>
<feature type="transmembrane region" description="Helical" evidence="1">
    <location>
        <begin position="118"/>
        <end position="138"/>
    </location>
</feature>
<gene>
    <name evidence="2" type="ORF">GGR32_000536</name>
</gene>
<keyword evidence="3" id="KW-1185">Reference proteome</keyword>
<feature type="transmembrane region" description="Helical" evidence="1">
    <location>
        <begin position="88"/>
        <end position="106"/>
    </location>
</feature>
<dbReference type="AlphaFoldDB" id="A0A840EGA3"/>
<protein>
    <recommendedName>
        <fullName evidence="4">50S ribosomal protein L27</fullName>
    </recommendedName>
</protein>
<keyword evidence="1" id="KW-1133">Transmembrane helix</keyword>
<name>A0A840EGA3_9FLAO</name>
<organism evidence="2 3">
    <name type="scientific">Mesonia hippocampi</name>
    <dbReference type="NCBI Taxonomy" id="1628250"/>
    <lineage>
        <taxon>Bacteria</taxon>
        <taxon>Pseudomonadati</taxon>
        <taxon>Bacteroidota</taxon>
        <taxon>Flavobacteriia</taxon>
        <taxon>Flavobacteriales</taxon>
        <taxon>Flavobacteriaceae</taxon>
        <taxon>Mesonia</taxon>
    </lineage>
</organism>
<dbReference type="Proteomes" id="UP000553034">
    <property type="component" value="Unassembled WGS sequence"/>
</dbReference>
<evidence type="ECO:0008006" key="4">
    <source>
        <dbReference type="Google" id="ProtNLM"/>
    </source>
</evidence>
<dbReference type="RefSeq" id="WP_183476080.1">
    <property type="nucleotide sequence ID" value="NZ_JACIFO010000002.1"/>
</dbReference>
<accession>A0A840EGA3</accession>